<dbReference type="Gene3D" id="1.10.10.10">
    <property type="entry name" value="Winged helix-like DNA-binding domain superfamily/Winged helix DNA-binding domain"/>
    <property type="match status" value="1"/>
</dbReference>
<dbReference type="SUPFAM" id="SSF53335">
    <property type="entry name" value="S-adenosyl-L-methionine-dependent methyltransferases"/>
    <property type="match status" value="1"/>
</dbReference>
<dbReference type="PRINTS" id="PR00778">
    <property type="entry name" value="HTHARSR"/>
</dbReference>
<dbReference type="CDD" id="cd02440">
    <property type="entry name" value="AdoMet_MTases"/>
    <property type="match status" value="1"/>
</dbReference>
<gene>
    <name evidence="2" type="ORF">ACFSKQ_07885</name>
</gene>
<dbReference type="InterPro" id="IPR001845">
    <property type="entry name" value="HTH_ArsR_DNA-bd_dom"/>
</dbReference>
<accession>A0ABW5CJA6</accession>
<dbReference type="NCBIfam" id="NF033788">
    <property type="entry name" value="HTH_metalloreg"/>
    <property type="match status" value="1"/>
</dbReference>
<reference evidence="3" key="1">
    <citation type="journal article" date="2019" name="Int. J. Syst. Evol. Microbiol.">
        <title>The Global Catalogue of Microorganisms (GCM) 10K type strain sequencing project: providing services to taxonomists for standard genome sequencing and annotation.</title>
        <authorList>
            <consortium name="The Broad Institute Genomics Platform"/>
            <consortium name="The Broad Institute Genome Sequencing Center for Infectious Disease"/>
            <person name="Wu L."/>
            <person name="Ma J."/>
        </authorList>
    </citation>
    <scope>NUCLEOTIDE SEQUENCE [LARGE SCALE GENOMIC DNA]</scope>
    <source>
        <strain evidence="3">ZS-35-S2</strain>
    </source>
</reference>
<dbReference type="Pfam" id="PF01022">
    <property type="entry name" value="HTH_5"/>
    <property type="match status" value="1"/>
</dbReference>
<dbReference type="InterPro" id="IPR036390">
    <property type="entry name" value="WH_DNA-bd_sf"/>
</dbReference>
<dbReference type="CDD" id="cd00090">
    <property type="entry name" value="HTH_ARSR"/>
    <property type="match status" value="1"/>
</dbReference>
<dbReference type="EMBL" id="JBHUIJ010000008">
    <property type="protein sequence ID" value="MFD2237384.1"/>
    <property type="molecule type" value="Genomic_DNA"/>
</dbReference>
<dbReference type="PROSITE" id="PS50987">
    <property type="entry name" value="HTH_ARSR_2"/>
    <property type="match status" value="1"/>
</dbReference>
<dbReference type="Pfam" id="PF08241">
    <property type="entry name" value="Methyltransf_11"/>
    <property type="match status" value="1"/>
</dbReference>
<evidence type="ECO:0000313" key="3">
    <source>
        <dbReference type="Proteomes" id="UP001597371"/>
    </source>
</evidence>
<dbReference type="PANTHER" id="PTHR42912">
    <property type="entry name" value="METHYLTRANSFERASE"/>
    <property type="match status" value="1"/>
</dbReference>
<dbReference type="SUPFAM" id="SSF46785">
    <property type="entry name" value="Winged helix' DNA-binding domain"/>
    <property type="match status" value="1"/>
</dbReference>
<dbReference type="Proteomes" id="UP001597371">
    <property type="component" value="Unassembled WGS sequence"/>
</dbReference>
<evidence type="ECO:0000313" key="2">
    <source>
        <dbReference type="EMBL" id="MFD2237384.1"/>
    </source>
</evidence>
<dbReference type="InterPro" id="IPR036388">
    <property type="entry name" value="WH-like_DNA-bd_sf"/>
</dbReference>
<dbReference type="RefSeq" id="WP_245195549.1">
    <property type="nucleotide sequence ID" value="NZ_CP072611.1"/>
</dbReference>
<dbReference type="InterPro" id="IPR050508">
    <property type="entry name" value="Methyltransf_Superfamily"/>
</dbReference>
<dbReference type="InterPro" id="IPR029063">
    <property type="entry name" value="SAM-dependent_MTases_sf"/>
</dbReference>
<feature type="domain" description="HTH arsR-type" evidence="1">
    <location>
        <begin position="2"/>
        <end position="101"/>
    </location>
</feature>
<organism evidence="2 3">
    <name type="scientific">Aureimonas populi</name>
    <dbReference type="NCBI Taxonomy" id="1701758"/>
    <lineage>
        <taxon>Bacteria</taxon>
        <taxon>Pseudomonadati</taxon>
        <taxon>Pseudomonadota</taxon>
        <taxon>Alphaproteobacteria</taxon>
        <taxon>Hyphomicrobiales</taxon>
        <taxon>Aurantimonadaceae</taxon>
        <taxon>Aureimonas</taxon>
    </lineage>
</organism>
<dbReference type="InterPro" id="IPR011991">
    <property type="entry name" value="ArsR-like_HTH"/>
</dbReference>
<keyword evidence="3" id="KW-1185">Reference proteome</keyword>
<evidence type="ECO:0000259" key="1">
    <source>
        <dbReference type="PROSITE" id="PS50987"/>
    </source>
</evidence>
<dbReference type="PANTHER" id="PTHR42912:SF93">
    <property type="entry name" value="N6-ADENOSINE-METHYLTRANSFERASE TMT1A"/>
    <property type="match status" value="1"/>
</dbReference>
<comment type="caution">
    <text evidence="2">The sequence shown here is derived from an EMBL/GenBank/DDBJ whole genome shotgun (WGS) entry which is preliminary data.</text>
</comment>
<sequence>MAATFAFDDTVDRLKALAEPTRLRLVALLACSDLTVTDLVSILGQSQPRISRHLKLLVETGVLTRYQEGAWAYFRLAEDAGSSGLAAAVLAQLSRHDPVLERDAEKLEAVRRQRAERAAEYFARNAERWDRIRSLHVADAEVEDALLAALGRGVFESVLDIGTGTGRMLELFAPHAARAVGVDASREMLALARAKLDAAGLSRVSVRQGDAYHLPFEPGSFDLVLLHQVLHHLDDPAEAVREAARTLEPGGQLAIVDFAPHAQEFLRQEHAHLRLGFSQAALAGFLEGAGLFAETSLSLEAPGEGQLTVTITVGRLAGISRSALRKTA</sequence>
<dbReference type="InterPro" id="IPR013216">
    <property type="entry name" value="Methyltransf_11"/>
</dbReference>
<dbReference type="Gene3D" id="3.40.50.150">
    <property type="entry name" value="Vaccinia Virus protein VP39"/>
    <property type="match status" value="1"/>
</dbReference>
<protein>
    <submittedName>
        <fullName evidence="2">ArsR/SmtB family transcription factor</fullName>
    </submittedName>
</protein>
<name>A0ABW5CJA6_9HYPH</name>
<proteinExistence type="predicted"/>
<dbReference type="SMART" id="SM00418">
    <property type="entry name" value="HTH_ARSR"/>
    <property type="match status" value="1"/>
</dbReference>